<proteinExistence type="predicted"/>
<accession>A0AAD7Z430</accession>
<dbReference type="EMBL" id="JASPKZ010010673">
    <property type="protein sequence ID" value="KAJ9573875.1"/>
    <property type="molecule type" value="Genomic_DNA"/>
</dbReference>
<evidence type="ECO:0000256" key="1">
    <source>
        <dbReference type="SAM" id="Phobius"/>
    </source>
</evidence>
<keyword evidence="3" id="KW-1185">Reference proteome</keyword>
<name>A0AAD7Z430_DIPPU</name>
<feature type="non-terminal residue" evidence="2">
    <location>
        <position position="1"/>
    </location>
</feature>
<dbReference type="Proteomes" id="UP001233999">
    <property type="component" value="Unassembled WGS sequence"/>
</dbReference>
<dbReference type="AlphaFoldDB" id="A0AAD7Z430"/>
<reference evidence="2" key="2">
    <citation type="submission" date="2023-05" db="EMBL/GenBank/DDBJ databases">
        <authorList>
            <person name="Fouks B."/>
        </authorList>
    </citation>
    <scope>NUCLEOTIDE SEQUENCE</scope>
    <source>
        <strain evidence="2">Stay&amp;Tobe</strain>
        <tissue evidence="2">Testes</tissue>
    </source>
</reference>
<evidence type="ECO:0000313" key="3">
    <source>
        <dbReference type="Proteomes" id="UP001233999"/>
    </source>
</evidence>
<organism evidence="2 3">
    <name type="scientific">Diploptera punctata</name>
    <name type="common">Pacific beetle cockroach</name>
    <dbReference type="NCBI Taxonomy" id="6984"/>
    <lineage>
        <taxon>Eukaryota</taxon>
        <taxon>Metazoa</taxon>
        <taxon>Ecdysozoa</taxon>
        <taxon>Arthropoda</taxon>
        <taxon>Hexapoda</taxon>
        <taxon>Insecta</taxon>
        <taxon>Pterygota</taxon>
        <taxon>Neoptera</taxon>
        <taxon>Polyneoptera</taxon>
        <taxon>Dictyoptera</taxon>
        <taxon>Blattodea</taxon>
        <taxon>Blaberoidea</taxon>
        <taxon>Blaberidae</taxon>
        <taxon>Diplopterinae</taxon>
        <taxon>Diploptera</taxon>
    </lineage>
</organism>
<evidence type="ECO:0000313" key="2">
    <source>
        <dbReference type="EMBL" id="KAJ9573875.1"/>
    </source>
</evidence>
<sequence>INAYDGYNLKLFHSFVFTAGVAMMILMKISGYSLTTTAYSPKIFIEIIIFKLYVNQSMSQTIECCLFFL</sequence>
<gene>
    <name evidence="2" type="ORF">L9F63_008735</name>
</gene>
<feature type="transmembrane region" description="Helical" evidence="1">
    <location>
        <begin position="12"/>
        <end position="34"/>
    </location>
</feature>
<feature type="non-terminal residue" evidence="2">
    <location>
        <position position="69"/>
    </location>
</feature>
<keyword evidence="1" id="KW-0472">Membrane</keyword>
<keyword evidence="1" id="KW-0812">Transmembrane</keyword>
<protein>
    <submittedName>
        <fullName evidence="2">Uncharacterized protein</fullName>
    </submittedName>
</protein>
<reference evidence="2" key="1">
    <citation type="journal article" date="2023" name="IScience">
        <title>Live-bearing cockroach genome reveals convergent evolutionary mechanisms linked to viviparity in insects and beyond.</title>
        <authorList>
            <person name="Fouks B."/>
            <person name="Harrison M.C."/>
            <person name="Mikhailova A.A."/>
            <person name="Marchal E."/>
            <person name="English S."/>
            <person name="Carruthers M."/>
            <person name="Jennings E.C."/>
            <person name="Chiamaka E.L."/>
            <person name="Frigard R.A."/>
            <person name="Pippel M."/>
            <person name="Attardo G.M."/>
            <person name="Benoit J.B."/>
            <person name="Bornberg-Bauer E."/>
            <person name="Tobe S.S."/>
        </authorList>
    </citation>
    <scope>NUCLEOTIDE SEQUENCE</scope>
    <source>
        <strain evidence="2">Stay&amp;Tobe</strain>
    </source>
</reference>
<comment type="caution">
    <text evidence="2">The sequence shown here is derived from an EMBL/GenBank/DDBJ whole genome shotgun (WGS) entry which is preliminary data.</text>
</comment>
<keyword evidence="1" id="KW-1133">Transmembrane helix</keyword>